<reference evidence="5" key="1">
    <citation type="submission" date="2016-11" db="EMBL/GenBank/DDBJ databases">
        <authorList>
            <person name="Varghese N."/>
            <person name="Submissions S."/>
        </authorList>
    </citation>
    <scope>NUCLEOTIDE SEQUENCE [LARGE SCALE GENOMIC DNA]</scope>
    <source>
        <strain evidence="5">DSM 22363</strain>
    </source>
</reference>
<proteinExistence type="predicted"/>
<feature type="domain" description="Cell wall hydrolase SleB" evidence="3">
    <location>
        <begin position="137"/>
        <end position="245"/>
    </location>
</feature>
<evidence type="ECO:0000313" key="4">
    <source>
        <dbReference type="EMBL" id="SIN66048.1"/>
    </source>
</evidence>
<evidence type="ECO:0000256" key="2">
    <source>
        <dbReference type="SAM" id="MobiDB-lite"/>
    </source>
</evidence>
<evidence type="ECO:0000256" key="1">
    <source>
        <dbReference type="SAM" id="Coils"/>
    </source>
</evidence>
<keyword evidence="1" id="KW-0175">Coiled coil</keyword>
<gene>
    <name evidence="4" type="ORF">SAMN02745824_1575</name>
</gene>
<keyword evidence="5" id="KW-1185">Reference proteome</keyword>
<evidence type="ECO:0000313" key="5">
    <source>
        <dbReference type="Proteomes" id="UP000185192"/>
    </source>
</evidence>
<accession>A0A1N6D5F4</accession>
<organism evidence="4 5">
    <name type="scientific">Parasphingorhabdus marina DSM 22363</name>
    <dbReference type="NCBI Taxonomy" id="1123272"/>
    <lineage>
        <taxon>Bacteria</taxon>
        <taxon>Pseudomonadati</taxon>
        <taxon>Pseudomonadota</taxon>
        <taxon>Alphaproteobacteria</taxon>
        <taxon>Sphingomonadales</taxon>
        <taxon>Sphingomonadaceae</taxon>
        <taxon>Parasphingorhabdus</taxon>
    </lineage>
</organism>
<feature type="region of interest" description="Disordered" evidence="2">
    <location>
        <begin position="349"/>
        <end position="379"/>
    </location>
</feature>
<feature type="coiled-coil region" evidence="1">
    <location>
        <begin position="289"/>
        <end position="316"/>
    </location>
</feature>
<dbReference type="GO" id="GO:0016787">
    <property type="term" value="F:hydrolase activity"/>
    <property type="evidence" value="ECO:0007669"/>
    <property type="project" value="UniProtKB-KW"/>
</dbReference>
<dbReference type="InterPro" id="IPR042047">
    <property type="entry name" value="SleB_dom1"/>
</dbReference>
<name>A0A1N6D5F4_9SPHN</name>
<dbReference type="Pfam" id="PF07486">
    <property type="entry name" value="Hydrolase_2"/>
    <property type="match status" value="1"/>
</dbReference>
<dbReference type="EMBL" id="FSQW01000001">
    <property type="protein sequence ID" value="SIN66048.1"/>
    <property type="molecule type" value="Genomic_DNA"/>
</dbReference>
<keyword evidence="4" id="KW-0378">Hydrolase</keyword>
<dbReference type="Gene3D" id="1.10.10.2520">
    <property type="entry name" value="Cell wall hydrolase SleB, domain 1"/>
    <property type="match status" value="1"/>
</dbReference>
<protein>
    <submittedName>
        <fullName evidence="4">Cell Wall Hydrolase</fullName>
    </submittedName>
</protein>
<dbReference type="STRING" id="1123272.SAMN02745824_1575"/>
<sequence length="379" mass="40918">MPGWLHLSSREKVLFALLILGIILIPVTMPRASLDARGFQPAQIALLPVEKPEENFAGSAFYFIDPGYAIPQNYGDLAIDPLAEQDSGLPNTSGDLASPELATAHLIRPVAFRGSALDNGRALQCLTSAIYYEAGLEPDAGQKAVAQVVLNRVRHPSYPPTVCGVVFQGSERATGCQFSYTCDGSLRRKPSRFHWKRAGKVAAAALSGKVASPVGTATHYHTTEIYPYWAPSLRFLGTIGAHRFYSWKGSAGKASAFSQKYRGREPLPAPKPRSAAASTPKSLDPIALEKAYEQARQKAEREAARQEKAAAVAADRARRLRLSPAHAANTSRTYRAPDYSAEALKKGGDGAFAGQKLPDVSQIKPEYRKSGTWKAEPGS</sequence>
<feature type="region of interest" description="Disordered" evidence="2">
    <location>
        <begin position="263"/>
        <end position="283"/>
    </location>
</feature>
<dbReference type="OrthoDB" id="9785345at2"/>
<dbReference type="Proteomes" id="UP000185192">
    <property type="component" value="Unassembled WGS sequence"/>
</dbReference>
<dbReference type="InterPro" id="IPR011105">
    <property type="entry name" value="Cell_wall_hydrolase_SleB"/>
</dbReference>
<dbReference type="AlphaFoldDB" id="A0A1N6D5F4"/>
<evidence type="ECO:0000259" key="3">
    <source>
        <dbReference type="Pfam" id="PF07486"/>
    </source>
</evidence>